<dbReference type="Proteomes" id="UP001642409">
    <property type="component" value="Unassembled WGS sequence"/>
</dbReference>
<evidence type="ECO:0000313" key="2">
    <source>
        <dbReference type="EMBL" id="CAL6041180.1"/>
    </source>
</evidence>
<evidence type="ECO:0000313" key="3">
    <source>
        <dbReference type="Proteomes" id="UP001642409"/>
    </source>
</evidence>
<keyword evidence="3" id="KW-1185">Reference proteome</keyword>
<dbReference type="EMBL" id="CAXDID020000148">
    <property type="protein sequence ID" value="CAL6041180.1"/>
    <property type="molecule type" value="Genomic_DNA"/>
</dbReference>
<gene>
    <name evidence="2" type="ORF">HINF_LOCUS38833</name>
    <name evidence="1" type="ORF">HINF_LOCUS53134</name>
</gene>
<reference evidence="1" key="1">
    <citation type="submission" date="2023-06" db="EMBL/GenBank/DDBJ databases">
        <authorList>
            <person name="Kurt Z."/>
        </authorList>
    </citation>
    <scope>NUCLEOTIDE SEQUENCE</scope>
</reference>
<dbReference type="AlphaFoldDB" id="A0AA86QT19"/>
<comment type="caution">
    <text evidence="1">The sequence shown here is derived from an EMBL/GenBank/DDBJ whole genome shotgun (WGS) entry which is preliminary data.</text>
</comment>
<evidence type="ECO:0000313" key="1">
    <source>
        <dbReference type="EMBL" id="CAI9965489.1"/>
    </source>
</evidence>
<dbReference type="EMBL" id="CATOUU010000990">
    <property type="protein sequence ID" value="CAI9965489.1"/>
    <property type="molecule type" value="Genomic_DNA"/>
</dbReference>
<name>A0AA86QT19_9EUKA</name>
<sequence length="244" mass="28318">MNDLLIYNQRSGLLQFHKQFNSILPQFCNLTATTFAQIFATVSVQCSTSLGQLSCIQMSTSSLSFTRYEDYAICSIHDSNLGAHFGQSFNQQISLVLQKMLDYARKESLGNKPYNTLGVKQKIVKPNFDSHVFNLFLTKFYRSSMVNIMQNLLNQMRSQTTIIFAQRYNLDILTNNVSTKMNEFVIKNLVSQMEDLRIHSMQINERARTIYLKRYKDFQILSEEDTKELDEQVNCVLKLVGFYE</sequence>
<accession>A0AA86QT19</accession>
<protein>
    <submittedName>
        <fullName evidence="2">Hypothetical_protein</fullName>
    </submittedName>
</protein>
<organism evidence="1">
    <name type="scientific">Hexamita inflata</name>
    <dbReference type="NCBI Taxonomy" id="28002"/>
    <lineage>
        <taxon>Eukaryota</taxon>
        <taxon>Metamonada</taxon>
        <taxon>Diplomonadida</taxon>
        <taxon>Hexamitidae</taxon>
        <taxon>Hexamitinae</taxon>
        <taxon>Hexamita</taxon>
    </lineage>
</organism>
<reference evidence="2 3" key="2">
    <citation type="submission" date="2024-07" db="EMBL/GenBank/DDBJ databases">
        <authorList>
            <person name="Akdeniz Z."/>
        </authorList>
    </citation>
    <scope>NUCLEOTIDE SEQUENCE [LARGE SCALE GENOMIC DNA]</scope>
</reference>
<proteinExistence type="predicted"/>